<dbReference type="CDD" id="cd03216">
    <property type="entry name" value="ABC_Carb_Monos_I"/>
    <property type="match status" value="1"/>
</dbReference>
<keyword evidence="2" id="KW-0813">Transport</keyword>
<dbReference type="InterPro" id="IPR003593">
    <property type="entry name" value="AAA+_ATPase"/>
</dbReference>
<evidence type="ECO:0000256" key="2">
    <source>
        <dbReference type="ARBA" id="ARBA00022448"/>
    </source>
</evidence>
<reference evidence="11 12" key="1">
    <citation type="submission" date="2013-08" db="EMBL/GenBank/DDBJ databases">
        <title>The genome sequence of Skermanella stibiiresistens.</title>
        <authorList>
            <person name="Zhu W."/>
            <person name="Wang G."/>
        </authorList>
    </citation>
    <scope>NUCLEOTIDE SEQUENCE [LARGE SCALE GENOMIC DNA]</scope>
    <source>
        <strain evidence="11 12">SB22</strain>
    </source>
</reference>
<organism evidence="11 12">
    <name type="scientific">Skermanella stibiiresistens SB22</name>
    <dbReference type="NCBI Taxonomy" id="1385369"/>
    <lineage>
        <taxon>Bacteria</taxon>
        <taxon>Pseudomonadati</taxon>
        <taxon>Pseudomonadota</taxon>
        <taxon>Alphaproteobacteria</taxon>
        <taxon>Rhodospirillales</taxon>
        <taxon>Azospirillaceae</taxon>
        <taxon>Skermanella</taxon>
    </lineage>
</organism>
<evidence type="ECO:0000256" key="3">
    <source>
        <dbReference type="ARBA" id="ARBA00022475"/>
    </source>
</evidence>
<evidence type="ECO:0000313" key="12">
    <source>
        <dbReference type="Proteomes" id="UP000019486"/>
    </source>
</evidence>
<keyword evidence="9" id="KW-0472">Membrane</keyword>
<evidence type="ECO:0000256" key="9">
    <source>
        <dbReference type="ARBA" id="ARBA00023136"/>
    </source>
</evidence>
<dbReference type="GO" id="GO:0016887">
    <property type="term" value="F:ATP hydrolysis activity"/>
    <property type="evidence" value="ECO:0007669"/>
    <property type="project" value="InterPro"/>
</dbReference>
<sequence length="498" mass="53597">MLRLKEISKSFPGVRALDSVDVTVGEGEVVALIGENGAGKSTLMKILNGIYQPDSGEIILNGETVSFPTPHAALERGVSMVHQEPKLCLPLSISENVLIGHLPKTRLGTVDWGKAHAITRELLRRVGLRLEPKTTAEHLSIAERQLLQIAKALAFNSRLIVLDEPTASLTPVEVDVLFGIVRDLQASGVSFIYISHHLDEIFQIAQRVAVLKDGRKVAEATVAHTNKAELVTQMVGRDLGNRFPAKGRVPGEPILEVEGLTGRGFRDVSFMVRRGEVVGIAGLVGAGRTELARGIYGADPVQRGAVKVHGKPARIRHPADAIALGIAYIAEDRRDGLFMPLAVKENITCAAPEKFSSGGMIRERARNAIAKDYIGALNIRTPSAEQPIQLLSGGNQQKCILARWIVKGVELIIFDEPTRGIDVGAKSEIYRLVDQLARDGKAVILISSELPEVLGMSDRVLVMERGRLSGEVAGDAATEESVLALALPSNTPAQGAYP</sequence>
<dbReference type="FunFam" id="3.40.50.300:FF:000127">
    <property type="entry name" value="Ribose import ATP-binding protein RbsA"/>
    <property type="match status" value="1"/>
</dbReference>
<dbReference type="EMBL" id="AVFL01000003">
    <property type="protein sequence ID" value="EWY41573.1"/>
    <property type="molecule type" value="Genomic_DNA"/>
</dbReference>
<keyword evidence="8" id="KW-1278">Translocase</keyword>
<feature type="domain" description="ABC transporter" evidence="10">
    <location>
        <begin position="2"/>
        <end position="238"/>
    </location>
</feature>
<evidence type="ECO:0000256" key="1">
    <source>
        <dbReference type="ARBA" id="ARBA00004202"/>
    </source>
</evidence>
<evidence type="ECO:0000256" key="4">
    <source>
        <dbReference type="ARBA" id="ARBA00022597"/>
    </source>
</evidence>
<gene>
    <name evidence="11" type="ORF">N825_23755</name>
</gene>
<dbReference type="InterPro" id="IPR050107">
    <property type="entry name" value="ABC_carbohydrate_import_ATPase"/>
</dbReference>
<dbReference type="GO" id="GO:0005524">
    <property type="term" value="F:ATP binding"/>
    <property type="evidence" value="ECO:0007669"/>
    <property type="project" value="UniProtKB-KW"/>
</dbReference>
<dbReference type="GO" id="GO:0005886">
    <property type="term" value="C:plasma membrane"/>
    <property type="evidence" value="ECO:0007669"/>
    <property type="project" value="UniProtKB-SubCell"/>
</dbReference>
<evidence type="ECO:0000256" key="7">
    <source>
        <dbReference type="ARBA" id="ARBA00022840"/>
    </source>
</evidence>
<dbReference type="InterPro" id="IPR003439">
    <property type="entry name" value="ABC_transporter-like_ATP-bd"/>
</dbReference>
<proteinExistence type="predicted"/>
<dbReference type="PANTHER" id="PTHR43790">
    <property type="entry name" value="CARBOHYDRATE TRANSPORT ATP-BINDING PROTEIN MG119-RELATED"/>
    <property type="match status" value="1"/>
</dbReference>
<dbReference type="STRING" id="1385369.N825_23755"/>
<protein>
    <submittedName>
        <fullName evidence="11">D-ribose transporter ATP binding protein</fullName>
    </submittedName>
</protein>
<dbReference type="Gene3D" id="3.40.50.300">
    <property type="entry name" value="P-loop containing nucleotide triphosphate hydrolases"/>
    <property type="match status" value="2"/>
</dbReference>
<keyword evidence="7" id="KW-0067">ATP-binding</keyword>
<dbReference type="Proteomes" id="UP000019486">
    <property type="component" value="Unassembled WGS sequence"/>
</dbReference>
<dbReference type="SUPFAM" id="SSF52540">
    <property type="entry name" value="P-loop containing nucleoside triphosphate hydrolases"/>
    <property type="match status" value="2"/>
</dbReference>
<keyword evidence="5" id="KW-0677">Repeat</keyword>
<dbReference type="Pfam" id="PF00005">
    <property type="entry name" value="ABC_tran"/>
    <property type="match status" value="2"/>
</dbReference>
<evidence type="ECO:0000256" key="6">
    <source>
        <dbReference type="ARBA" id="ARBA00022741"/>
    </source>
</evidence>
<comment type="subcellular location">
    <subcellularLocation>
        <location evidence="1">Cell membrane</location>
        <topology evidence="1">Peripheral membrane protein</topology>
    </subcellularLocation>
</comment>
<keyword evidence="4" id="KW-0762">Sugar transport</keyword>
<dbReference type="PANTHER" id="PTHR43790:SF9">
    <property type="entry name" value="GALACTOFURANOSE TRANSPORTER ATP-BINDING PROTEIN YTFR"/>
    <property type="match status" value="1"/>
</dbReference>
<dbReference type="SMART" id="SM00382">
    <property type="entry name" value="AAA"/>
    <property type="match status" value="2"/>
</dbReference>
<comment type="caution">
    <text evidence="11">The sequence shown here is derived from an EMBL/GenBank/DDBJ whole genome shotgun (WGS) entry which is preliminary data.</text>
</comment>
<accession>W9HCF8</accession>
<dbReference type="AlphaFoldDB" id="W9HCF8"/>
<keyword evidence="3" id="KW-1003">Cell membrane</keyword>
<dbReference type="CDD" id="cd03215">
    <property type="entry name" value="ABC_Carb_Monos_II"/>
    <property type="match status" value="1"/>
</dbReference>
<evidence type="ECO:0000256" key="8">
    <source>
        <dbReference type="ARBA" id="ARBA00022967"/>
    </source>
</evidence>
<name>W9HCF8_9PROT</name>
<dbReference type="InterPro" id="IPR027417">
    <property type="entry name" value="P-loop_NTPase"/>
</dbReference>
<evidence type="ECO:0000259" key="10">
    <source>
        <dbReference type="PROSITE" id="PS50893"/>
    </source>
</evidence>
<dbReference type="PATRIC" id="fig|1385369.3.peg.1082"/>
<feature type="domain" description="ABC transporter" evidence="10">
    <location>
        <begin position="249"/>
        <end position="490"/>
    </location>
</feature>
<dbReference type="PROSITE" id="PS50893">
    <property type="entry name" value="ABC_TRANSPORTER_2"/>
    <property type="match status" value="2"/>
</dbReference>
<evidence type="ECO:0000256" key="5">
    <source>
        <dbReference type="ARBA" id="ARBA00022737"/>
    </source>
</evidence>
<evidence type="ECO:0000313" key="11">
    <source>
        <dbReference type="EMBL" id="EWY41573.1"/>
    </source>
</evidence>
<keyword evidence="12" id="KW-1185">Reference proteome</keyword>
<keyword evidence="6" id="KW-0547">Nucleotide-binding</keyword>